<accession>A0A671WHV1</accession>
<gene>
    <name evidence="4" type="primary">AP5Z1</name>
    <name evidence="4" type="synonym">ap5z1</name>
</gene>
<feature type="domain" description="AP-5 complex subunit zeta-1 C-terminal TPR" evidence="3">
    <location>
        <begin position="578"/>
        <end position="774"/>
    </location>
</feature>
<dbReference type="Proteomes" id="UP000472265">
    <property type="component" value="Chromosome 23"/>
</dbReference>
<dbReference type="GeneTree" id="ENSGT00390000017592"/>
<reference evidence="4" key="1">
    <citation type="submission" date="2021-04" db="EMBL/GenBank/DDBJ databases">
        <authorList>
            <consortium name="Wellcome Sanger Institute Data Sharing"/>
        </authorList>
    </citation>
    <scope>NUCLEOTIDE SEQUENCE [LARGE SCALE GENOMIC DNA]</scope>
</reference>
<reference evidence="4" key="3">
    <citation type="submission" date="2025-09" db="UniProtKB">
        <authorList>
            <consortium name="Ensembl"/>
        </authorList>
    </citation>
    <scope>IDENTIFICATION</scope>
</reference>
<evidence type="ECO:0000259" key="2">
    <source>
        <dbReference type="Pfam" id="PF25153"/>
    </source>
</evidence>
<organism evidence="4 5">
    <name type="scientific">Sparus aurata</name>
    <name type="common">Gilthead sea bream</name>
    <dbReference type="NCBI Taxonomy" id="8175"/>
    <lineage>
        <taxon>Eukaryota</taxon>
        <taxon>Metazoa</taxon>
        <taxon>Chordata</taxon>
        <taxon>Craniata</taxon>
        <taxon>Vertebrata</taxon>
        <taxon>Euteleostomi</taxon>
        <taxon>Actinopterygii</taxon>
        <taxon>Neopterygii</taxon>
        <taxon>Teleostei</taxon>
        <taxon>Neoteleostei</taxon>
        <taxon>Acanthomorphata</taxon>
        <taxon>Eupercaria</taxon>
        <taxon>Spariformes</taxon>
        <taxon>Sparidae</taxon>
        <taxon>Sparus</taxon>
    </lineage>
</organism>
<keyword evidence="5" id="KW-1185">Reference proteome</keyword>
<dbReference type="GO" id="GO:0044599">
    <property type="term" value="C:AP-5 adaptor complex"/>
    <property type="evidence" value="ECO:0007669"/>
    <property type="project" value="InterPro"/>
</dbReference>
<dbReference type="InterPro" id="IPR016024">
    <property type="entry name" value="ARM-type_fold"/>
</dbReference>
<name>A0A671WHV1_SPAAU</name>
<dbReference type="AlphaFoldDB" id="A0A671WHV1"/>
<dbReference type="SUPFAM" id="SSF48371">
    <property type="entry name" value="ARM repeat"/>
    <property type="match status" value="1"/>
</dbReference>
<protein>
    <submittedName>
        <fullName evidence="4">Adaptor related protein complex 5 subunit zeta 1</fullName>
    </submittedName>
</protein>
<dbReference type="PANTHER" id="PTHR46488:SF1">
    <property type="entry name" value="AP-5 COMPLEX SUBUNIT ZETA-1"/>
    <property type="match status" value="1"/>
</dbReference>
<evidence type="ECO:0000313" key="4">
    <source>
        <dbReference type="Ensembl" id="ENSSAUP00010038501.1"/>
    </source>
</evidence>
<evidence type="ECO:0000259" key="3">
    <source>
        <dbReference type="Pfam" id="PF25154"/>
    </source>
</evidence>
<dbReference type="InterPro" id="IPR056856">
    <property type="entry name" value="TPR_AP5Z1_C"/>
</dbReference>
<dbReference type="InterPro" id="IPR028222">
    <property type="entry name" value="AP5Z1"/>
</dbReference>
<sequence>MYSHGSESLIRQAREIQESELNKFYSRLIKLLQGKELGHETVDSLQRLHLILSATKYTRTLPPELQKRLVSLLSSPVEQLQVLSSAVLRETLPLSGQELNYNQENIGQLNSHAAALLADLSSLCAQLLRSLESRQSEGPAHCLTHTLPILNTVLTHSPESLTEDHVTLLSKKLVDWLRYASITQGVGASSGGFFTGPRSRQPAPIAELDGTVSGDFFTVLCVGQGFTDDQWMNVYSFSMLRHWLLTYHSVSNGNTTADTDDRSEVDGSVVSMVSATSSSSRLLPPKERLREKAFQYCQRLIEQSDRKAHKKTDTDLQKACLVEAVCILDCVCVEDTSLVFRTFPCIKGLFGRLSSDLSFARVLLPIAQFYLNHGEMAAVDCESVWNLVFGRFPAELFNDHFLAHELLRFLRLNLESLQLRVPQYTHSFPNLLKLLAWDSPALVDDFVDLLPSLVTTGTAVELLHTLLDLPCLSATLVLQLRSVCLPIADPGGRGLLSLDAFRNPSFRGLFLFLLRTEAGSGDTIDRLSTLHELLAEAADWPRVVQCAQTVPVLLGTQVLLRCVSSPSAPHPLHPSHCLCRVFSCHLLRLCKLHPSLVVDQSHELLEFAGATANVYSKEEIYTHVVWVLGEYLSVSCDSRCSVSLITSCFEALEAVLFEITSSAPAPGAVCAAPRVITTLMSALAKLASRSHDLIPRVSLFLSKLRTVTRGGSVAWCSDEDDLVAIVTRGEELWSLLKAPGVAQSVLTPPPHVTTPQWHRDINVAMPLRLRAVSAVGFMQSKSTSDVCS</sequence>
<dbReference type="Pfam" id="PF25154">
    <property type="entry name" value="TPR_AP5Z1_C"/>
    <property type="match status" value="2"/>
</dbReference>
<feature type="domain" description="AP-5 complex subunit zeta-1 ARM repeats" evidence="1">
    <location>
        <begin position="316"/>
        <end position="433"/>
    </location>
</feature>
<dbReference type="Pfam" id="PF25153">
    <property type="entry name" value="TPR_AP5Z1"/>
    <property type="match status" value="1"/>
</dbReference>
<dbReference type="InterPro" id="IPR055450">
    <property type="entry name" value="AP5Z1_ARM"/>
</dbReference>
<proteinExistence type="predicted"/>
<dbReference type="InterPro" id="IPR056857">
    <property type="entry name" value="TPR_AP5Z1_N"/>
</dbReference>
<evidence type="ECO:0000313" key="5">
    <source>
        <dbReference type="Proteomes" id="UP000472265"/>
    </source>
</evidence>
<feature type="domain" description="AP-5 complex subunit zeta-1 C-terminal TPR" evidence="3">
    <location>
        <begin position="445"/>
        <end position="555"/>
    </location>
</feature>
<reference evidence="4" key="2">
    <citation type="submission" date="2025-08" db="UniProtKB">
        <authorList>
            <consortium name="Ensembl"/>
        </authorList>
    </citation>
    <scope>IDENTIFICATION</scope>
</reference>
<dbReference type="Pfam" id="PF14764">
    <property type="entry name" value="SPG48"/>
    <property type="match status" value="1"/>
</dbReference>
<dbReference type="PANTHER" id="PTHR46488">
    <property type="entry name" value="AP-5 COMPLEX SUBUNIT ZETA-1"/>
    <property type="match status" value="1"/>
</dbReference>
<dbReference type="Ensembl" id="ENSSAUT00010040586.1">
    <property type="protein sequence ID" value="ENSSAUP00010038501.1"/>
    <property type="gene ID" value="ENSSAUG00010016205.1"/>
</dbReference>
<evidence type="ECO:0000259" key="1">
    <source>
        <dbReference type="Pfam" id="PF14764"/>
    </source>
</evidence>
<feature type="domain" description="AP-5 complex subunit zeta-1 N-terminal TPR" evidence="2">
    <location>
        <begin position="1"/>
        <end position="275"/>
    </location>
</feature>